<dbReference type="InterPro" id="IPR040676">
    <property type="entry name" value="DUF5641"/>
</dbReference>
<reference evidence="3" key="1">
    <citation type="journal article" date="2020" name="bioRxiv">
        <title>Chromosome-level reference genome of the European wasp spider Argiope bruennichi: a resource for studies on range expansion and evolutionary adaptation.</title>
        <authorList>
            <person name="Sheffer M.M."/>
            <person name="Hoppe A."/>
            <person name="Krehenwinkel H."/>
            <person name="Uhl G."/>
            <person name="Kuss A.W."/>
            <person name="Jensen L."/>
            <person name="Jensen C."/>
            <person name="Gillespie R.G."/>
            <person name="Hoff K.J."/>
            <person name="Prost S."/>
        </authorList>
    </citation>
    <scope>NUCLEOTIDE SEQUENCE</scope>
</reference>
<dbReference type="EMBL" id="JABXBU010000030">
    <property type="protein sequence ID" value="KAF8784308.1"/>
    <property type="molecule type" value="Genomic_DNA"/>
</dbReference>
<feature type="domain" description="DUF5641" evidence="2">
    <location>
        <begin position="55"/>
        <end position="96"/>
    </location>
</feature>
<evidence type="ECO:0000313" key="4">
    <source>
        <dbReference type="Proteomes" id="UP000807504"/>
    </source>
</evidence>
<organism evidence="3 4">
    <name type="scientific">Argiope bruennichi</name>
    <name type="common">Wasp spider</name>
    <name type="synonym">Aranea bruennichi</name>
    <dbReference type="NCBI Taxonomy" id="94029"/>
    <lineage>
        <taxon>Eukaryota</taxon>
        <taxon>Metazoa</taxon>
        <taxon>Ecdysozoa</taxon>
        <taxon>Arthropoda</taxon>
        <taxon>Chelicerata</taxon>
        <taxon>Arachnida</taxon>
        <taxon>Araneae</taxon>
        <taxon>Araneomorphae</taxon>
        <taxon>Entelegynae</taxon>
        <taxon>Araneoidea</taxon>
        <taxon>Araneidae</taxon>
        <taxon>Argiope</taxon>
    </lineage>
</organism>
<feature type="compositionally biased region" description="Basic residues" evidence="1">
    <location>
        <begin position="341"/>
        <end position="350"/>
    </location>
</feature>
<dbReference type="Pfam" id="PF05380">
    <property type="entry name" value="Peptidase_A17"/>
    <property type="match status" value="1"/>
</dbReference>
<comment type="caution">
    <text evidence="3">The sequence shown here is derived from an EMBL/GenBank/DDBJ whole genome shotgun (WGS) entry which is preliminary data.</text>
</comment>
<feature type="compositionally biased region" description="Basic and acidic residues" evidence="1">
    <location>
        <begin position="320"/>
        <end position="333"/>
    </location>
</feature>
<evidence type="ECO:0000256" key="1">
    <source>
        <dbReference type="SAM" id="MobiDB-lite"/>
    </source>
</evidence>
<dbReference type="Pfam" id="PF18701">
    <property type="entry name" value="DUF5641"/>
    <property type="match status" value="1"/>
</dbReference>
<name>A0A8T0F1X7_ARGBR</name>
<dbReference type="PANTHER" id="PTHR33327">
    <property type="entry name" value="ENDONUCLEASE"/>
    <property type="match status" value="1"/>
</dbReference>
<dbReference type="PANTHER" id="PTHR33327:SF3">
    <property type="entry name" value="RNA-DIRECTED DNA POLYMERASE"/>
    <property type="match status" value="1"/>
</dbReference>
<protein>
    <recommendedName>
        <fullName evidence="2">DUF5641 domain-containing protein</fullName>
    </recommendedName>
</protein>
<dbReference type="AlphaFoldDB" id="A0A8T0F1X7"/>
<evidence type="ECO:0000259" key="2">
    <source>
        <dbReference type="Pfam" id="PF18701"/>
    </source>
</evidence>
<gene>
    <name evidence="3" type="ORF">HNY73_010004</name>
</gene>
<accession>A0A8T0F1X7</accession>
<keyword evidence="4" id="KW-1185">Reference proteome</keyword>
<feature type="region of interest" description="Disordered" evidence="1">
    <location>
        <begin position="313"/>
        <end position="350"/>
    </location>
</feature>
<evidence type="ECO:0000313" key="3">
    <source>
        <dbReference type="EMBL" id="KAF8784308.1"/>
    </source>
</evidence>
<dbReference type="Proteomes" id="UP000807504">
    <property type="component" value="Unassembled WGS sequence"/>
</dbReference>
<proteinExistence type="predicted"/>
<reference evidence="3" key="2">
    <citation type="submission" date="2020-06" db="EMBL/GenBank/DDBJ databases">
        <authorList>
            <person name="Sheffer M."/>
        </authorList>
    </citation>
    <scope>NUCLEOTIDE SEQUENCE</scope>
</reference>
<sequence>MLEAEIHMGVPFVQARTKVAPLKNMTIPRVELLACTIGVRLGDRVTSDLNIEGPLLVNDVVLLESDRKRAQWALACIVELFPGKDGHHRAAKVKIQWLNDWSCRTHLADLHNGDFKVRSHFRVGDRKLRESKSQEIRKLLAGEQLYDRKSSELLRIMQRRAENHDIADSLLLELFLQQLLSNVQSILVSTQPSTTQRASEIVDKILDITPNQVSAVSNVTATADSELLTEIKMLRKEIAQMRRHSRTEKLLDSMYVDNCVTSVETFEEFSSFQRDSRELLPLGNFYLRGWRHVSIDRVKPAYVLTGSNESLPSIPASIHKTQDELSSKNEKLPTKPTTTRSGRHVHFPTR</sequence>
<dbReference type="InterPro" id="IPR008042">
    <property type="entry name" value="Retrotrans_Pao"/>
</dbReference>